<name>A0A0E0MXX7_ORYRU</name>
<dbReference type="Gramene" id="ORUFI01G21670.4">
    <property type="protein sequence ID" value="ORUFI01G21670.4"/>
    <property type="gene ID" value="ORUFI01G21670"/>
</dbReference>
<dbReference type="AlphaFoldDB" id="A0A0E0MXX7"/>
<reference evidence="3" key="1">
    <citation type="submission" date="2013-06" db="EMBL/GenBank/DDBJ databases">
        <authorList>
            <person name="Zhao Q."/>
        </authorList>
    </citation>
    <scope>NUCLEOTIDE SEQUENCE</scope>
    <source>
        <strain evidence="3">cv. W1943</strain>
    </source>
</reference>
<dbReference type="EnsemblPlants" id="ORUFI01G21670.4">
    <property type="protein sequence ID" value="ORUFI01G21670.4"/>
    <property type="gene ID" value="ORUFI01G21670"/>
</dbReference>
<dbReference type="HOGENOM" id="CLU_2675128_0_0_1"/>
<feature type="chain" id="PRO_5002368158" description="Secreted protein" evidence="1">
    <location>
        <begin position="28"/>
        <end position="82"/>
    </location>
</feature>
<dbReference type="Proteomes" id="UP000008022">
    <property type="component" value="Unassembled WGS sequence"/>
</dbReference>
<organism evidence="2 3">
    <name type="scientific">Oryza rufipogon</name>
    <name type="common">Brownbeard rice</name>
    <name type="synonym">Asian wild rice</name>
    <dbReference type="NCBI Taxonomy" id="4529"/>
    <lineage>
        <taxon>Eukaryota</taxon>
        <taxon>Viridiplantae</taxon>
        <taxon>Streptophyta</taxon>
        <taxon>Embryophyta</taxon>
        <taxon>Tracheophyta</taxon>
        <taxon>Spermatophyta</taxon>
        <taxon>Magnoliopsida</taxon>
        <taxon>Liliopsida</taxon>
        <taxon>Poales</taxon>
        <taxon>Poaceae</taxon>
        <taxon>BOP clade</taxon>
        <taxon>Oryzoideae</taxon>
        <taxon>Oryzeae</taxon>
        <taxon>Oryzinae</taxon>
        <taxon>Oryza</taxon>
    </lineage>
</organism>
<evidence type="ECO:0000313" key="3">
    <source>
        <dbReference type="Proteomes" id="UP000008022"/>
    </source>
</evidence>
<keyword evidence="3" id="KW-1185">Reference proteome</keyword>
<keyword evidence="1" id="KW-0732">Signal</keyword>
<evidence type="ECO:0008006" key="4">
    <source>
        <dbReference type="Google" id="ProtNLM"/>
    </source>
</evidence>
<feature type="signal peptide" evidence="1">
    <location>
        <begin position="1"/>
        <end position="27"/>
    </location>
</feature>
<proteinExistence type="predicted"/>
<protein>
    <recommendedName>
        <fullName evidence="4">Secreted protein</fullName>
    </recommendedName>
</protein>
<reference evidence="2" key="2">
    <citation type="submission" date="2015-06" db="UniProtKB">
        <authorList>
            <consortium name="EnsemblPlants"/>
        </authorList>
    </citation>
    <scope>IDENTIFICATION</scope>
</reference>
<evidence type="ECO:0000256" key="1">
    <source>
        <dbReference type="SAM" id="SignalP"/>
    </source>
</evidence>
<accession>A0A0E0MXX7</accession>
<sequence length="82" mass="8623">MAGAACPWYRFLPLLPCFSLSSSLSFSLPLILPLSQSRPSSNPSRRPASPIAAAAVEMTGANHRATPAAASYPHCDAVGFYT</sequence>
<evidence type="ECO:0000313" key="2">
    <source>
        <dbReference type="EnsemblPlants" id="ORUFI01G21670.4"/>
    </source>
</evidence>